<proteinExistence type="predicted"/>
<sequence length="51" mass="5402">MTSSKTFFFSVTMVPVLLETSLIPSTRVSVFLTSPATAVSRPPATSSITLP</sequence>
<dbReference type="AlphaFoldDB" id="A0A1X7UWM9"/>
<dbReference type="InParanoid" id="A0A1X7UWM9"/>
<name>A0A1X7UWM9_AMPQE</name>
<protein>
    <submittedName>
        <fullName evidence="2">Uncharacterized protein</fullName>
    </submittedName>
</protein>
<feature type="chain" id="PRO_5010890370" evidence="1">
    <location>
        <begin position="19"/>
        <end position="51"/>
    </location>
</feature>
<keyword evidence="1" id="KW-0732">Signal</keyword>
<reference evidence="2" key="1">
    <citation type="submission" date="2017-05" db="UniProtKB">
        <authorList>
            <consortium name="EnsemblMetazoa"/>
        </authorList>
    </citation>
    <scope>IDENTIFICATION</scope>
</reference>
<evidence type="ECO:0000256" key="1">
    <source>
        <dbReference type="SAM" id="SignalP"/>
    </source>
</evidence>
<organism evidence="2">
    <name type="scientific">Amphimedon queenslandica</name>
    <name type="common">Sponge</name>
    <dbReference type="NCBI Taxonomy" id="400682"/>
    <lineage>
        <taxon>Eukaryota</taxon>
        <taxon>Metazoa</taxon>
        <taxon>Porifera</taxon>
        <taxon>Demospongiae</taxon>
        <taxon>Heteroscleromorpha</taxon>
        <taxon>Haplosclerida</taxon>
        <taxon>Niphatidae</taxon>
        <taxon>Amphimedon</taxon>
    </lineage>
</organism>
<dbReference type="EnsemblMetazoa" id="Aqu2.1.31934_001">
    <property type="protein sequence ID" value="Aqu2.1.31934_001"/>
    <property type="gene ID" value="Aqu2.1.31934"/>
</dbReference>
<evidence type="ECO:0000313" key="2">
    <source>
        <dbReference type="EnsemblMetazoa" id="Aqu2.1.31934_001"/>
    </source>
</evidence>
<accession>A0A1X7UWM9</accession>
<feature type="signal peptide" evidence="1">
    <location>
        <begin position="1"/>
        <end position="18"/>
    </location>
</feature>